<evidence type="ECO:0000313" key="2">
    <source>
        <dbReference type="EMBL" id="MPC09840.1"/>
    </source>
</evidence>
<comment type="caution">
    <text evidence="2">The sequence shown here is derived from an EMBL/GenBank/DDBJ whole genome shotgun (WGS) entry which is preliminary data.</text>
</comment>
<feature type="region of interest" description="Disordered" evidence="1">
    <location>
        <begin position="1"/>
        <end position="23"/>
    </location>
</feature>
<proteinExistence type="predicted"/>
<gene>
    <name evidence="2" type="ORF">E2C01_002457</name>
</gene>
<feature type="region of interest" description="Disordered" evidence="1">
    <location>
        <begin position="239"/>
        <end position="282"/>
    </location>
</feature>
<protein>
    <submittedName>
        <fullName evidence="2">Uncharacterized protein</fullName>
    </submittedName>
</protein>
<dbReference type="AlphaFoldDB" id="A0A5B7CKF7"/>
<evidence type="ECO:0000313" key="3">
    <source>
        <dbReference type="Proteomes" id="UP000324222"/>
    </source>
</evidence>
<dbReference type="EMBL" id="VSRR010000088">
    <property type="protein sequence ID" value="MPC09840.1"/>
    <property type="molecule type" value="Genomic_DNA"/>
</dbReference>
<reference evidence="2 3" key="1">
    <citation type="submission" date="2019-05" db="EMBL/GenBank/DDBJ databases">
        <title>Another draft genome of Portunus trituberculatus and its Hox gene families provides insights of decapod evolution.</title>
        <authorList>
            <person name="Jeong J.-H."/>
            <person name="Song I."/>
            <person name="Kim S."/>
            <person name="Choi T."/>
            <person name="Kim D."/>
            <person name="Ryu S."/>
            <person name="Kim W."/>
        </authorList>
    </citation>
    <scope>NUCLEOTIDE SEQUENCE [LARGE SCALE GENOMIC DNA]</scope>
    <source>
        <tissue evidence="2">Muscle</tissue>
    </source>
</reference>
<sequence>MDSQPQGFDSETRGTGRWQSPGCLHETRNRHLQRLLLSLGIENGHVALDLPFTARCIDRGCPKIRHSVEDGVVPAAILSMHPLHCNETVMVYVVVIVKMMVERCRKQESGPYCHHLKQSDERNLDCSPQESCHRVDQVPHSGLTPEIPVTSVTLGTPGSQGVVVKGRLLQPQVLHVAVVGNVQCGLQGVVLLRSTGCDWLTLHNFILFTGRSDLSAVLHALCTGKVTQDQVMDSNAARKKKNVTRGHLGNSGEVTVTRTTTQNKQSSTYSYHTQPRIPDMSY</sequence>
<keyword evidence="3" id="KW-1185">Reference proteome</keyword>
<evidence type="ECO:0000256" key="1">
    <source>
        <dbReference type="SAM" id="MobiDB-lite"/>
    </source>
</evidence>
<feature type="compositionally biased region" description="Polar residues" evidence="1">
    <location>
        <begin position="252"/>
        <end position="273"/>
    </location>
</feature>
<dbReference type="Proteomes" id="UP000324222">
    <property type="component" value="Unassembled WGS sequence"/>
</dbReference>
<accession>A0A5B7CKF7</accession>
<organism evidence="2 3">
    <name type="scientific">Portunus trituberculatus</name>
    <name type="common">Swimming crab</name>
    <name type="synonym">Neptunus trituberculatus</name>
    <dbReference type="NCBI Taxonomy" id="210409"/>
    <lineage>
        <taxon>Eukaryota</taxon>
        <taxon>Metazoa</taxon>
        <taxon>Ecdysozoa</taxon>
        <taxon>Arthropoda</taxon>
        <taxon>Crustacea</taxon>
        <taxon>Multicrustacea</taxon>
        <taxon>Malacostraca</taxon>
        <taxon>Eumalacostraca</taxon>
        <taxon>Eucarida</taxon>
        <taxon>Decapoda</taxon>
        <taxon>Pleocyemata</taxon>
        <taxon>Brachyura</taxon>
        <taxon>Eubrachyura</taxon>
        <taxon>Portunoidea</taxon>
        <taxon>Portunidae</taxon>
        <taxon>Portuninae</taxon>
        <taxon>Portunus</taxon>
    </lineage>
</organism>
<name>A0A5B7CKF7_PORTR</name>